<dbReference type="SMART" id="SM01078">
    <property type="entry name" value="CGGC"/>
    <property type="match status" value="1"/>
</dbReference>
<dbReference type="InterPro" id="IPR013580">
    <property type="entry name" value="LI-POR_suB-like_C"/>
</dbReference>
<dbReference type="InterPro" id="IPR014925">
    <property type="entry name" value="CGGC_dom"/>
</dbReference>
<organism evidence="2">
    <name type="scientific">hydrocarbon metagenome</name>
    <dbReference type="NCBI Taxonomy" id="938273"/>
    <lineage>
        <taxon>unclassified sequences</taxon>
        <taxon>metagenomes</taxon>
        <taxon>ecological metagenomes</taxon>
    </lineage>
</organism>
<name>A0A0W8E1C7_9ZZZZ</name>
<evidence type="ECO:0000313" key="2">
    <source>
        <dbReference type="EMBL" id="KUG02434.1"/>
    </source>
</evidence>
<feature type="domain" description="CGGC" evidence="1">
    <location>
        <begin position="65"/>
        <end position="169"/>
    </location>
</feature>
<sequence>MRWTEEARIEIQKVPGFVRKMAIKAVEKDVKNRGQEEVNVDDVRRSREKYIKFAEKSSDDKDKTRIAIVRCDTVAEVCPGIACFKAFNKRRQHFKQYGDNVEILGYFTCGGCPGRRVSRLVDTLLKYDLDVVHLSSCMVMEGDYPECPHKEEIIKCIESKGVTVVEGTHH</sequence>
<gene>
    <name evidence="2" type="ORF">ASZ90_020183</name>
</gene>
<dbReference type="GO" id="GO:0016491">
    <property type="term" value="F:oxidoreductase activity"/>
    <property type="evidence" value="ECO:0007669"/>
    <property type="project" value="InterPro"/>
</dbReference>
<protein>
    <recommendedName>
        <fullName evidence="1">CGGC domain-containing protein</fullName>
    </recommendedName>
</protein>
<dbReference type="Pfam" id="PF08369">
    <property type="entry name" value="PCP_red"/>
    <property type="match status" value="1"/>
</dbReference>
<reference evidence="2" key="1">
    <citation type="journal article" date="2015" name="Proc. Natl. Acad. Sci. U.S.A.">
        <title>Networks of energetic and metabolic interactions define dynamics in microbial communities.</title>
        <authorList>
            <person name="Embree M."/>
            <person name="Liu J.K."/>
            <person name="Al-Bassam M.M."/>
            <person name="Zengler K."/>
        </authorList>
    </citation>
    <scope>NUCLEOTIDE SEQUENCE</scope>
</reference>
<dbReference type="Pfam" id="PF08821">
    <property type="entry name" value="CGGC"/>
    <property type="match status" value="1"/>
</dbReference>
<comment type="caution">
    <text evidence="2">The sequence shown here is derived from an EMBL/GenBank/DDBJ whole genome shotgun (WGS) entry which is preliminary data.</text>
</comment>
<dbReference type="EMBL" id="LNQE01001919">
    <property type="protein sequence ID" value="KUG02434.1"/>
    <property type="molecule type" value="Genomic_DNA"/>
</dbReference>
<dbReference type="InterPro" id="IPR042298">
    <property type="entry name" value="P-CP_red_C"/>
</dbReference>
<dbReference type="Gene3D" id="1.10.8.550">
    <property type="entry name" value="Proto-chlorophyllide reductase 57 kD subunit B"/>
    <property type="match status" value="1"/>
</dbReference>
<accession>A0A0W8E1C7</accession>
<proteinExistence type="predicted"/>
<dbReference type="AlphaFoldDB" id="A0A0W8E1C7"/>
<evidence type="ECO:0000259" key="1">
    <source>
        <dbReference type="SMART" id="SM01078"/>
    </source>
</evidence>
<dbReference type="GO" id="GO:0015995">
    <property type="term" value="P:chlorophyll biosynthetic process"/>
    <property type="evidence" value="ECO:0007669"/>
    <property type="project" value="InterPro"/>
</dbReference>
<dbReference type="GO" id="GO:0015979">
    <property type="term" value="P:photosynthesis"/>
    <property type="evidence" value="ECO:0007669"/>
    <property type="project" value="InterPro"/>
</dbReference>